<gene>
    <name evidence="2" type="ORF">J2I46_31755</name>
</gene>
<feature type="domain" description="DUF4113" evidence="1">
    <location>
        <begin position="26"/>
        <end position="74"/>
    </location>
</feature>
<dbReference type="RefSeq" id="WP_207333143.1">
    <property type="nucleotide sequence ID" value="NZ_JAFMYW010000024.1"/>
</dbReference>
<keyword evidence="3" id="KW-1185">Reference proteome</keyword>
<evidence type="ECO:0000313" key="2">
    <source>
        <dbReference type="EMBL" id="MBO0953191.1"/>
    </source>
</evidence>
<dbReference type="EMBL" id="JAFMYW010000024">
    <property type="protein sequence ID" value="MBO0953191.1"/>
    <property type="molecule type" value="Genomic_DNA"/>
</dbReference>
<evidence type="ECO:0000313" key="3">
    <source>
        <dbReference type="Proteomes" id="UP000664628"/>
    </source>
</evidence>
<dbReference type="Proteomes" id="UP000664628">
    <property type="component" value="Unassembled WGS sequence"/>
</dbReference>
<accession>A0ABS3JUY5</accession>
<proteinExistence type="predicted"/>
<protein>
    <submittedName>
        <fullName evidence="2">DUF4113 domain-containing protein</fullName>
    </submittedName>
</protein>
<evidence type="ECO:0000259" key="1">
    <source>
        <dbReference type="Pfam" id="PF13438"/>
    </source>
</evidence>
<organism evidence="2 3">
    <name type="scientific">Fibrella forsythiae</name>
    <dbReference type="NCBI Taxonomy" id="2817061"/>
    <lineage>
        <taxon>Bacteria</taxon>
        <taxon>Pseudomonadati</taxon>
        <taxon>Bacteroidota</taxon>
        <taxon>Cytophagia</taxon>
        <taxon>Cytophagales</taxon>
        <taxon>Spirosomataceae</taxon>
        <taxon>Fibrella</taxon>
    </lineage>
</organism>
<dbReference type="Pfam" id="PF13438">
    <property type="entry name" value="DUF4113"/>
    <property type="match status" value="1"/>
</dbReference>
<dbReference type="InterPro" id="IPR025188">
    <property type="entry name" value="DUF4113"/>
</dbReference>
<name>A0ABS3JUY5_9BACT</name>
<sequence length="76" mass="9080">MLLGLVPANHRQVNLFNEGPDDRQIKLARVVEKLNYRYGRDKIRLAGAGYDLTWRHKQQWISKRYTTQWKKILNAK</sequence>
<reference evidence="2 3" key="1">
    <citation type="submission" date="2021-03" db="EMBL/GenBank/DDBJ databases">
        <title>Fibrella sp. HMF5405 genome sequencing and assembly.</title>
        <authorList>
            <person name="Kang H."/>
            <person name="Kim H."/>
            <person name="Bae S."/>
            <person name="Joh K."/>
        </authorList>
    </citation>
    <scope>NUCLEOTIDE SEQUENCE [LARGE SCALE GENOMIC DNA]</scope>
    <source>
        <strain evidence="2 3">HMF5405</strain>
    </source>
</reference>
<comment type="caution">
    <text evidence="2">The sequence shown here is derived from an EMBL/GenBank/DDBJ whole genome shotgun (WGS) entry which is preliminary data.</text>
</comment>